<feature type="compositionally biased region" description="Polar residues" evidence="1">
    <location>
        <begin position="52"/>
        <end position="62"/>
    </location>
</feature>
<evidence type="ECO:0008006" key="4">
    <source>
        <dbReference type="Google" id="ProtNLM"/>
    </source>
</evidence>
<sequence>MLLYIIPFVLLLVVAIVLKKREANNQDADRSKTNKKVSNKKTAKKNVAKSARTSQRQQTQVSEPEPVVQDQVIAVSADLKQKIESLISAKNYSAAEAQINLALNQDNRQHGLYLYLLDIHLAQKDEFAINQLVQYLRSLNLHDIAQQIEDKKTQIDAQTIEVIEFKTSTEATTPTITSVIQNPVPADAFDALVDHKPTNNNSFDLLQNEYSPSAKNEPQPIELADEKTLATPVSTVSNEHVDLEFTPSLTTEKVATPAEEKAETENNALAFDLTQPGTHTDKPQTRDALDFSFSLETPTASPVVEEFVVAPENKTPLEFSLDAVSPPTETVTKLTSPVESLSEFKLDFEAPVTPSSSESINIDTATSEPTISEHSLDFKLDSFAIEPAPNFNFDVNEPQIVPSLDSQAQSQIQETAATLDPLAQAFPDLLNTNEIELNLDLAEQYITLGAYDAARQLLAQDQDHYSTEQKLQSQNLLNQIAS</sequence>
<feature type="region of interest" description="Disordered" evidence="1">
    <location>
        <begin position="24"/>
        <end position="65"/>
    </location>
</feature>
<dbReference type="EMBL" id="CP048659">
    <property type="protein sequence ID" value="QOW47366.1"/>
    <property type="molecule type" value="Genomic_DNA"/>
</dbReference>
<dbReference type="Proteomes" id="UP000593966">
    <property type="component" value="Chromosome"/>
</dbReference>
<dbReference type="Gene3D" id="1.20.58.2200">
    <property type="match status" value="1"/>
</dbReference>
<evidence type="ECO:0000313" key="3">
    <source>
        <dbReference type="Proteomes" id="UP000593966"/>
    </source>
</evidence>
<dbReference type="AlphaFoldDB" id="A0A7S6VYR2"/>
<evidence type="ECO:0000313" key="2">
    <source>
        <dbReference type="EMBL" id="QOW47366.1"/>
    </source>
</evidence>
<dbReference type="RefSeq" id="WP_180045494.1">
    <property type="nucleotide sequence ID" value="NZ_CP048659.1"/>
</dbReference>
<gene>
    <name evidence="2" type="ORF">G0028_16560</name>
</gene>
<proteinExistence type="predicted"/>
<name>A0A7S6VYR2_9GAMM</name>
<reference evidence="2 3" key="1">
    <citation type="submission" date="2020-02" db="EMBL/GenBank/DDBJ databases">
        <title>Tigecycline-resistant Acinetobacter species from pigs and migratory birds.</title>
        <authorList>
            <person name="Chen C."/>
            <person name="Sun J."/>
            <person name="Liao X.-P."/>
            <person name="Liu Y.-H."/>
        </authorList>
    </citation>
    <scope>NUCLEOTIDE SEQUENCE [LARGE SCALE GENOMIC DNA]</scope>
    <source>
        <strain evidence="2 3">YH12207_T</strain>
    </source>
</reference>
<dbReference type="InterPro" id="IPR038440">
    <property type="entry name" value="FimV_C_sf"/>
</dbReference>
<feature type="compositionally biased region" description="Basic residues" evidence="1">
    <location>
        <begin position="33"/>
        <end position="47"/>
    </location>
</feature>
<keyword evidence="3" id="KW-1185">Reference proteome</keyword>
<accession>A0A7S6VYR2</accession>
<organism evidence="2 3">
    <name type="scientific">Acinetobacter piscicola</name>
    <dbReference type="NCBI Taxonomy" id="2006115"/>
    <lineage>
        <taxon>Bacteria</taxon>
        <taxon>Pseudomonadati</taxon>
        <taxon>Pseudomonadota</taxon>
        <taxon>Gammaproteobacteria</taxon>
        <taxon>Moraxellales</taxon>
        <taxon>Moraxellaceae</taxon>
        <taxon>Acinetobacter</taxon>
    </lineage>
</organism>
<evidence type="ECO:0000256" key="1">
    <source>
        <dbReference type="SAM" id="MobiDB-lite"/>
    </source>
</evidence>
<protein>
    <recommendedName>
        <fullName evidence="4">Fimbrial protein FimV</fullName>
    </recommendedName>
</protein>